<accession>A0ABR3G0F1</accession>
<feature type="compositionally biased region" description="Low complexity" evidence="1">
    <location>
        <begin position="190"/>
        <end position="199"/>
    </location>
</feature>
<feature type="compositionally biased region" description="Pro residues" evidence="1">
    <location>
        <begin position="290"/>
        <end position="301"/>
    </location>
</feature>
<feature type="compositionally biased region" description="Basic and acidic residues" evidence="1">
    <location>
        <begin position="50"/>
        <end position="64"/>
    </location>
</feature>
<protein>
    <recommendedName>
        <fullName evidence="2">H15 domain-containing protein</fullName>
    </recommendedName>
</protein>
<organism evidence="3 4">
    <name type="scientific">Marasmius crinis-equi</name>
    <dbReference type="NCBI Taxonomy" id="585013"/>
    <lineage>
        <taxon>Eukaryota</taxon>
        <taxon>Fungi</taxon>
        <taxon>Dikarya</taxon>
        <taxon>Basidiomycota</taxon>
        <taxon>Agaricomycotina</taxon>
        <taxon>Agaricomycetes</taxon>
        <taxon>Agaricomycetidae</taxon>
        <taxon>Agaricales</taxon>
        <taxon>Marasmiineae</taxon>
        <taxon>Marasmiaceae</taxon>
        <taxon>Marasmius</taxon>
    </lineage>
</organism>
<evidence type="ECO:0000313" key="4">
    <source>
        <dbReference type="Proteomes" id="UP001465976"/>
    </source>
</evidence>
<comment type="caution">
    <text evidence="3">The sequence shown here is derived from an EMBL/GenBank/DDBJ whole genome shotgun (WGS) entry which is preliminary data.</text>
</comment>
<proteinExistence type="predicted"/>
<feature type="region of interest" description="Disordered" evidence="1">
    <location>
        <begin position="180"/>
        <end position="206"/>
    </location>
</feature>
<feature type="compositionally biased region" description="Acidic residues" evidence="1">
    <location>
        <begin position="230"/>
        <end position="241"/>
    </location>
</feature>
<dbReference type="EMBL" id="JBAHYK010000015">
    <property type="protein sequence ID" value="KAL0581148.1"/>
    <property type="molecule type" value="Genomic_DNA"/>
</dbReference>
<evidence type="ECO:0000256" key="1">
    <source>
        <dbReference type="SAM" id="MobiDB-lite"/>
    </source>
</evidence>
<feature type="region of interest" description="Disordered" evidence="1">
    <location>
        <begin position="47"/>
        <end position="151"/>
    </location>
</feature>
<name>A0ABR3G0F1_9AGAR</name>
<gene>
    <name evidence="3" type="ORF">V5O48_000838</name>
</gene>
<keyword evidence="4" id="KW-1185">Reference proteome</keyword>
<feature type="compositionally biased region" description="Acidic residues" evidence="1">
    <location>
        <begin position="318"/>
        <end position="331"/>
    </location>
</feature>
<feature type="region of interest" description="Disordered" evidence="1">
    <location>
        <begin position="230"/>
        <end position="331"/>
    </location>
</feature>
<feature type="compositionally biased region" description="Low complexity" evidence="1">
    <location>
        <begin position="79"/>
        <end position="93"/>
    </location>
</feature>
<feature type="compositionally biased region" description="Low complexity" evidence="1">
    <location>
        <begin position="135"/>
        <end position="150"/>
    </location>
</feature>
<dbReference type="InterPro" id="IPR005818">
    <property type="entry name" value="Histone_H1/H5_H15"/>
</dbReference>
<feature type="compositionally biased region" description="Basic and acidic residues" evidence="1">
    <location>
        <begin position="261"/>
        <end position="281"/>
    </location>
</feature>
<evidence type="ECO:0000313" key="3">
    <source>
        <dbReference type="EMBL" id="KAL0581148.1"/>
    </source>
</evidence>
<reference evidence="3 4" key="1">
    <citation type="submission" date="2024-02" db="EMBL/GenBank/DDBJ databases">
        <title>A draft genome for the cacao thread blight pathogen Marasmius crinis-equi.</title>
        <authorList>
            <person name="Cohen S.P."/>
            <person name="Baruah I.K."/>
            <person name="Amoako-Attah I."/>
            <person name="Bukari Y."/>
            <person name="Meinhardt L.W."/>
            <person name="Bailey B.A."/>
        </authorList>
    </citation>
    <scope>NUCLEOTIDE SEQUENCE [LARGE SCALE GENOMIC DNA]</scope>
    <source>
        <strain evidence="3 4">GH-76</strain>
    </source>
</reference>
<dbReference type="PROSITE" id="PS51504">
    <property type="entry name" value="H15"/>
    <property type="match status" value="1"/>
</dbReference>
<feature type="domain" description="H15" evidence="2">
    <location>
        <begin position="1"/>
        <end position="64"/>
    </location>
</feature>
<evidence type="ECO:0000259" key="2">
    <source>
        <dbReference type="PROSITE" id="PS51504"/>
    </source>
</evidence>
<sequence length="331" mass="35380">MIVEVLSTVPDDSEGLFPKDLWSWMASRYPLQSNFRPSAGQALGKAYKKGRLEKSDSGRYRLNPDWKGGSTTRKGTRRPQLQASSGAPSSSQSRPPPFTNAPLIRGTPAPPFTAPSGQPMLGYNFHPPTAHKTITNGNAGTASNSAAAEENSGDIGDAFEAAQHILKAINFTGLLSMDDEEAKDSEPPTNAGGNADASGSGSGFDESVRAELQAQLALLAVQLGEILQEPEPEPEPEDMEMQAETPVDLTPAPSRPQIETQGRESRPEAEPEGQTETHEEIDTSSLVRDPPQPLPPPPPPQEESGEVETLPDMALCMEDSDSDADMDEVIV</sequence>
<dbReference type="Proteomes" id="UP001465976">
    <property type="component" value="Unassembled WGS sequence"/>
</dbReference>